<organism evidence="2">
    <name type="scientific">White sturgeon adenovirus 1</name>
    <dbReference type="NCBI Taxonomy" id="2580388"/>
    <lineage>
        <taxon>Viruses</taxon>
        <taxon>Varidnaviria</taxon>
        <taxon>Bamfordvirae</taxon>
        <taxon>Preplasmiviricota</taxon>
        <taxon>Polisuviricotina</taxon>
        <taxon>Pharingeaviricetes</taxon>
        <taxon>Rowavirales</taxon>
        <taxon>Adenoviridae</taxon>
        <taxon>Ichtadenovirus</taxon>
        <taxon>Ichtadenovirus acipenseris</taxon>
        <taxon>Sturgeon ichtadenovirus A</taxon>
    </lineage>
</organism>
<feature type="compositionally biased region" description="Acidic residues" evidence="1">
    <location>
        <begin position="7"/>
        <end position="17"/>
    </location>
</feature>
<name>A0A4P8PIP3_9ADEN</name>
<reference evidence="2" key="1">
    <citation type="journal article" date="2019" name="Infect. Genet. Evol.">
        <title>Unconventional gene arrangement and content revealed by full genome analysis of the white sturgeon adenovirus, the single member of the genus Ichtadenovirus.</title>
        <authorList>
            <person name="Doszpoly A."/>
            <person name="Harrach B."/>
            <person name="LaPatra S."/>
            <person name="Benko M."/>
        </authorList>
    </citation>
    <scope>NUCLEOTIDE SEQUENCE</scope>
    <source>
        <strain evidence="2">WSAdV1/1996</strain>
    </source>
</reference>
<dbReference type="Proteomes" id="UP000318653">
    <property type="component" value="Segment"/>
</dbReference>
<proteinExistence type="predicted"/>
<protein>
    <submittedName>
        <fullName evidence="2">22K</fullName>
    </submittedName>
</protein>
<feature type="region of interest" description="Disordered" evidence="1">
    <location>
        <begin position="1"/>
        <end position="65"/>
    </location>
</feature>
<evidence type="ECO:0000313" key="3">
    <source>
        <dbReference type="Proteomes" id="UP000318653"/>
    </source>
</evidence>
<dbReference type="GeneID" id="80527941"/>
<dbReference type="RefSeq" id="YP_010790535.1">
    <property type="nucleotide sequence ID" value="NC_075448.1"/>
</dbReference>
<sequence length="137" mass="15846">MTKLYDTPDEDEDEVSEGETLGSQDTEGSSEEEEEEFYQAPIRQRGTKAASKKKQTSMDSDCNSCRNRIAGKADTEETLPHLVTLKQYRSWKGSRDKIKYNAEIANGDLNLLKRLMREDHLPYQTLYYYCKRYGVKS</sequence>
<accession>A0A4P8PIP3</accession>
<dbReference type="EMBL" id="MK101347">
    <property type="protein sequence ID" value="QCQ84162.1"/>
    <property type="molecule type" value="Genomic_DNA"/>
</dbReference>
<evidence type="ECO:0000313" key="2">
    <source>
        <dbReference type="EMBL" id="QCQ84162.1"/>
    </source>
</evidence>
<dbReference type="KEGG" id="vg:80527941"/>
<evidence type="ECO:0000256" key="1">
    <source>
        <dbReference type="SAM" id="MobiDB-lite"/>
    </source>
</evidence>
<keyword evidence="3" id="KW-1185">Reference proteome</keyword>
<feature type="compositionally biased region" description="Acidic residues" evidence="1">
    <location>
        <begin position="28"/>
        <end position="37"/>
    </location>
</feature>